<dbReference type="Pfam" id="PF14117">
    <property type="entry name" value="DUF4287"/>
    <property type="match status" value="1"/>
</dbReference>
<protein>
    <recommendedName>
        <fullName evidence="3">DUF4287 domain-containing protein</fullName>
    </recommendedName>
</protein>
<accession>A0ABN3RHP6</accession>
<organism evidence="1 2">
    <name type="scientific">Nonomuraea recticatena</name>
    <dbReference type="NCBI Taxonomy" id="46178"/>
    <lineage>
        <taxon>Bacteria</taxon>
        <taxon>Bacillati</taxon>
        <taxon>Actinomycetota</taxon>
        <taxon>Actinomycetes</taxon>
        <taxon>Streptosporangiales</taxon>
        <taxon>Streptosporangiaceae</taxon>
        <taxon>Nonomuraea</taxon>
    </lineage>
</organism>
<evidence type="ECO:0000313" key="2">
    <source>
        <dbReference type="Proteomes" id="UP001501666"/>
    </source>
</evidence>
<sequence length="81" mass="9342">MEVPMSLNHSPETQIKLIARVPAITGRELPEWFQAIDNGPSFLRCDERAHWLAEEHGLTHGYAAAIVVEHERHRRNRMGFI</sequence>
<gene>
    <name evidence="1" type="ORF">GCM10010412_020540</name>
</gene>
<dbReference type="EMBL" id="BAAATE010000004">
    <property type="protein sequence ID" value="GAA2652932.1"/>
    <property type="molecule type" value="Genomic_DNA"/>
</dbReference>
<comment type="caution">
    <text evidence="1">The sequence shown here is derived from an EMBL/GenBank/DDBJ whole genome shotgun (WGS) entry which is preliminary data.</text>
</comment>
<evidence type="ECO:0000313" key="1">
    <source>
        <dbReference type="EMBL" id="GAA2652932.1"/>
    </source>
</evidence>
<dbReference type="Proteomes" id="UP001501666">
    <property type="component" value="Unassembled WGS sequence"/>
</dbReference>
<dbReference type="InterPro" id="IPR025629">
    <property type="entry name" value="DUF4287"/>
</dbReference>
<keyword evidence="2" id="KW-1185">Reference proteome</keyword>
<evidence type="ECO:0008006" key="3">
    <source>
        <dbReference type="Google" id="ProtNLM"/>
    </source>
</evidence>
<reference evidence="1 2" key="1">
    <citation type="journal article" date="2019" name="Int. J. Syst. Evol. Microbiol.">
        <title>The Global Catalogue of Microorganisms (GCM) 10K type strain sequencing project: providing services to taxonomists for standard genome sequencing and annotation.</title>
        <authorList>
            <consortium name="The Broad Institute Genomics Platform"/>
            <consortium name="The Broad Institute Genome Sequencing Center for Infectious Disease"/>
            <person name="Wu L."/>
            <person name="Ma J."/>
        </authorList>
    </citation>
    <scope>NUCLEOTIDE SEQUENCE [LARGE SCALE GENOMIC DNA]</scope>
    <source>
        <strain evidence="1 2">JCM 6835</strain>
    </source>
</reference>
<proteinExistence type="predicted"/>
<name>A0ABN3RHP6_9ACTN</name>